<dbReference type="Pfam" id="PF01966">
    <property type="entry name" value="HD"/>
    <property type="match status" value="1"/>
</dbReference>
<protein>
    <recommendedName>
        <fullName evidence="1">HD/PDEase domain-containing protein</fullName>
    </recommendedName>
</protein>
<sequence length="199" mass="21555">MIIPSDSQIRDLHQRHAPSPEAFALVWTHCEIVCAIAEQLLDGPGGAGLDRDLVRAGALLHDIGVYRLYGADGRINGREYVRHGLLGRDLLAAEGLPDPLCRICAHHTGVGISRADVLAQDLPLPPADYLAENAEERLVMYADKFHSKKTPPVFNSAESFAASIGRFGPDKPARFAQLRAEFGTPDLTGLAARHGHVLI</sequence>
<dbReference type="EMBL" id="JAUSUZ010000001">
    <property type="protein sequence ID" value="MDQ0364253.1"/>
    <property type="molecule type" value="Genomic_DNA"/>
</dbReference>
<dbReference type="CDD" id="cd00077">
    <property type="entry name" value="HDc"/>
    <property type="match status" value="1"/>
</dbReference>
<dbReference type="SMART" id="SM00471">
    <property type="entry name" value="HDc"/>
    <property type="match status" value="1"/>
</dbReference>
<dbReference type="SUPFAM" id="SSF109604">
    <property type="entry name" value="HD-domain/PDEase-like"/>
    <property type="match status" value="1"/>
</dbReference>
<evidence type="ECO:0000313" key="3">
    <source>
        <dbReference type="Proteomes" id="UP001240236"/>
    </source>
</evidence>
<dbReference type="InterPro" id="IPR006674">
    <property type="entry name" value="HD_domain"/>
</dbReference>
<comment type="caution">
    <text evidence="2">The sequence shown here is derived from an EMBL/GenBank/DDBJ whole genome shotgun (WGS) entry which is preliminary data.</text>
</comment>
<name>A0AAE3VUI7_9ACTN</name>
<dbReference type="AlphaFoldDB" id="A0AAE3VUI7"/>
<dbReference type="Gene3D" id="1.10.3210.10">
    <property type="entry name" value="Hypothetical protein af1432"/>
    <property type="match status" value="1"/>
</dbReference>
<feature type="domain" description="HD/PDEase" evidence="1">
    <location>
        <begin position="22"/>
        <end position="157"/>
    </location>
</feature>
<reference evidence="2 3" key="1">
    <citation type="submission" date="2023-07" db="EMBL/GenBank/DDBJ databases">
        <title>Sequencing the genomes of 1000 actinobacteria strains.</title>
        <authorList>
            <person name="Klenk H.-P."/>
        </authorList>
    </citation>
    <scope>NUCLEOTIDE SEQUENCE [LARGE SCALE GENOMIC DNA]</scope>
    <source>
        <strain evidence="2 3">DSM 44709</strain>
    </source>
</reference>
<dbReference type="RefSeq" id="WP_307235512.1">
    <property type="nucleotide sequence ID" value="NZ_JAUSUZ010000001.1"/>
</dbReference>
<dbReference type="Proteomes" id="UP001240236">
    <property type="component" value="Unassembled WGS sequence"/>
</dbReference>
<dbReference type="NCBIfam" id="TIGR00277">
    <property type="entry name" value="HDIG"/>
    <property type="match status" value="1"/>
</dbReference>
<keyword evidence="3" id="KW-1185">Reference proteome</keyword>
<dbReference type="InterPro" id="IPR006675">
    <property type="entry name" value="HDIG_dom"/>
</dbReference>
<dbReference type="InterPro" id="IPR003607">
    <property type="entry name" value="HD/PDEase_dom"/>
</dbReference>
<evidence type="ECO:0000259" key="1">
    <source>
        <dbReference type="SMART" id="SM00471"/>
    </source>
</evidence>
<accession>A0AAE3VUI7</accession>
<organism evidence="2 3">
    <name type="scientific">Catenuloplanes indicus</name>
    <dbReference type="NCBI Taxonomy" id="137267"/>
    <lineage>
        <taxon>Bacteria</taxon>
        <taxon>Bacillati</taxon>
        <taxon>Actinomycetota</taxon>
        <taxon>Actinomycetes</taxon>
        <taxon>Micromonosporales</taxon>
        <taxon>Micromonosporaceae</taxon>
        <taxon>Catenuloplanes</taxon>
    </lineage>
</organism>
<evidence type="ECO:0000313" key="2">
    <source>
        <dbReference type="EMBL" id="MDQ0364253.1"/>
    </source>
</evidence>
<proteinExistence type="predicted"/>
<gene>
    <name evidence="2" type="ORF">J2S42_000922</name>
</gene>